<sequence length="407" mass="46302">MSQALQTLTAALAERTQDSSGVSLFNKISNCIDDVVKIGEYVLEKAKTSSLYSSTNSDQLLDDFRVNLENISCDIKTKTEDSKFDAVFLDKVLRPMSILMRYLNDCLKYPVPAAVENFRSAYKEYAELVNVRLRVFPGINRLLQIILIQLENKSSDPMVLSMKSDCLKTRTTFDRWYDIINGMLGQVLLLESFASTFLYSGPNQNLVDRSRKLLATVDSWQEDYIMCDYWNALKQEVEKFQDENGELGVSEKAGKLKMKLDDLLTKDSFYFLVLDPTEAALLEFYAKNQDQLIESSNHSIIIIYRSKYADTADTSMLGSLKSQFETLKNNEIKENPLDQEFIKGKLKDRMRHHMENSIHDAGFICVFSGIKGEIGSANFEQESGPGFSEILKMEFNGTQHGFVVGYN</sequence>
<dbReference type="Proteomes" id="UP000230233">
    <property type="component" value="Chromosome I"/>
</dbReference>
<organism evidence="1 2">
    <name type="scientific">Caenorhabditis nigoni</name>
    <dbReference type="NCBI Taxonomy" id="1611254"/>
    <lineage>
        <taxon>Eukaryota</taxon>
        <taxon>Metazoa</taxon>
        <taxon>Ecdysozoa</taxon>
        <taxon>Nematoda</taxon>
        <taxon>Chromadorea</taxon>
        <taxon>Rhabditida</taxon>
        <taxon>Rhabditina</taxon>
        <taxon>Rhabditomorpha</taxon>
        <taxon>Rhabditoidea</taxon>
        <taxon>Rhabditidae</taxon>
        <taxon>Peloderinae</taxon>
        <taxon>Caenorhabditis</taxon>
    </lineage>
</organism>
<evidence type="ECO:0000313" key="1">
    <source>
        <dbReference type="EMBL" id="PIC53653.1"/>
    </source>
</evidence>
<dbReference type="AlphaFoldDB" id="A0A2G5VPC5"/>
<protein>
    <submittedName>
        <fullName evidence="1">Uncharacterized protein</fullName>
    </submittedName>
</protein>
<gene>
    <name evidence="1" type="primary">Cnig_chr_I.g3270</name>
    <name evidence="1" type="ORF">B9Z55_003270</name>
</gene>
<dbReference type="OrthoDB" id="5789346at2759"/>
<proteinExistence type="predicted"/>
<comment type="caution">
    <text evidence="1">The sequence shown here is derived from an EMBL/GenBank/DDBJ whole genome shotgun (WGS) entry which is preliminary data.</text>
</comment>
<evidence type="ECO:0000313" key="2">
    <source>
        <dbReference type="Proteomes" id="UP000230233"/>
    </source>
</evidence>
<dbReference type="InterPro" id="IPR007767">
    <property type="entry name" value="DUF684"/>
</dbReference>
<dbReference type="PANTHER" id="PTHR31464">
    <property type="entry name" value="PROTEIN CBG01266"/>
    <property type="match status" value="1"/>
</dbReference>
<reference evidence="2" key="1">
    <citation type="submission" date="2017-10" db="EMBL/GenBank/DDBJ databases">
        <title>Rapid genome shrinkage in a self-fertile nematode reveals novel sperm competition proteins.</title>
        <authorList>
            <person name="Yin D."/>
            <person name="Schwarz E.M."/>
            <person name="Thomas C.G."/>
            <person name="Felde R.L."/>
            <person name="Korf I.F."/>
            <person name="Cutter A.D."/>
            <person name="Schartner C.M."/>
            <person name="Ralston E.J."/>
            <person name="Meyer B.J."/>
            <person name="Haag E.S."/>
        </authorList>
    </citation>
    <scope>NUCLEOTIDE SEQUENCE [LARGE SCALE GENOMIC DNA]</scope>
    <source>
        <strain evidence="2">JU1422</strain>
    </source>
</reference>
<dbReference type="Pfam" id="PF05075">
    <property type="entry name" value="DUF684"/>
    <property type="match status" value="1"/>
</dbReference>
<name>A0A2G5VPC5_9PELO</name>
<dbReference type="PANTHER" id="PTHR31464:SF3">
    <property type="entry name" value="AAA DOMAIN-CONTAINING PROTEIN-RELATED"/>
    <property type="match status" value="1"/>
</dbReference>
<dbReference type="STRING" id="1611254.A0A2G5VPC5"/>
<accession>A0A2G5VPC5</accession>
<keyword evidence="2" id="KW-1185">Reference proteome</keyword>
<dbReference type="EMBL" id="PDUG01000001">
    <property type="protein sequence ID" value="PIC53653.1"/>
    <property type="molecule type" value="Genomic_DNA"/>
</dbReference>